<dbReference type="PANTHER" id="PTHR33983">
    <property type="entry name" value="OS07G0185900 PROTEIN"/>
    <property type="match status" value="1"/>
</dbReference>
<name>A0AAP0LN00_9ROSI</name>
<feature type="region of interest" description="Disordered" evidence="1">
    <location>
        <begin position="152"/>
        <end position="186"/>
    </location>
</feature>
<dbReference type="AlphaFoldDB" id="A0AAP0LN00"/>
<dbReference type="Proteomes" id="UP001428341">
    <property type="component" value="Unassembled WGS sequence"/>
</dbReference>
<accession>A0AAP0LN00</accession>
<proteinExistence type="predicted"/>
<evidence type="ECO:0000313" key="3">
    <source>
        <dbReference type="Proteomes" id="UP001428341"/>
    </source>
</evidence>
<keyword evidence="3" id="KW-1185">Reference proteome</keyword>
<feature type="compositionally biased region" description="Basic residues" evidence="1">
    <location>
        <begin position="166"/>
        <end position="175"/>
    </location>
</feature>
<gene>
    <name evidence="2" type="ORF">WN944_024436</name>
</gene>
<evidence type="ECO:0000256" key="1">
    <source>
        <dbReference type="SAM" id="MobiDB-lite"/>
    </source>
</evidence>
<reference evidence="2 3" key="1">
    <citation type="submission" date="2024-05" db="EMBL/GenBank/DDBJ databases">
        <title>Haplotype-resolved chromosome-level genome assembly of Huyou (Citrus changshanensis).</title>
        <authorList>
            <person name="Miao C."/>
            <person name="Chen W."/>
            <person name="Wu Y."/>
            <person name="Wang L."/>
            <person name="Zhao S."/>
            <person name="Grierson D."/>
            <person name="Xu C."/>
            <person name="Chen K."/>
        </authorList>
    </citation>
    <scope>NUCLEOTIDE SEQUENCE [LARGE SCALE GENOMIC DNA]</scope>
    <source>
        <strain evidence="2">01-14</strain>
        <tissue evidence="2">Leaf</tissue>
    </source>
</reference>
<organism evidence="2 3">
    <name type="scientific">Citrus x changshan-huyou</name>
    <dbReference type="NCBI Taxonomy" id="2935761"/>
    <lineage>
        <taxon>Eukaryota</taxon>
        <taxon>Viridiplantae</taxon>
        <taxon>Streptophyta</taxon>
        <taxon>Embryophyta</taxon>
        <taxon>Tracheophyta</taxon>
        <taxon>Spermatophyta</taxon>
        <taxon>Magnoliopsida</taxon>
        <taxon>eudicotyledons</taxon>
        <taxon>Gunneridae</taxon>
        <taxon>Pentapetalae</taxon>
        <taxon>rosids</taxon>
        <taxon>malvids</taxon>
        <taxon>Sapindales</taxon>
        <taxon>Rutaceae</taxon>
        <taxon>Aurantioideae</taxon>
        <taxon>Citrus</taxon>
    </lineage>
</organism>
<evidence type="ECO:0000313" key="2">
    <source>
        <dbReference type="EMBL" id="KAK9181299.1"/>
    </source>
</evidence>
<comment type="caution">
    <text evidence="2">The sequence shown here is derived from an EMBL/GenBank/DDBJ whole genome shotgun (WGS) entry which is preliminary data.</text>
</comment>
<protein>
    <submittedName>
        <fullName evidence="2">Uncharacterized protein</fullName>
    </submittedName>
</protein>
<dbReference type="PANTHER" id="PTHR33983:SF1">
    <property type="entry name" value="OS07G0185900 PROTEIN"/>
    <property type="match status" value="1"/>
</dbReference>
<dbReference type="EMBL" id="JBCGBO010000024">
    <property type="protein sequence ID" value="KAK9181299.1"/>
    <property type="molecule type" value="Genomic_DNA"/>
</dbReference>
<feature type="compositionally biased region" description="Polar residues" evidence="1">
    <location>
        <begin position="177"/>
        <end position="186"/>
    </location>
</feature>
<sequence>MGKYMELLDTGVRMAARFHSHCPQTARLYYHPPSDDHHHHHKNGSVRMAVQDPTRMNQNGSVRMAVQDRTRMSTTMSMANCPVKVVKGVDVHPTQIFDNSNLFDEQFPDLETHPTAPVLIEWALLGVAGCCSQNHSKISLSLTINCKIILPSSSSSPSRPPPPPPHRIHRQKHPGSRPNSGGNEHR</sequence>